<accession>A0AA41Z2I6</accession>
<dbReference type="InterPro" id="IPR051162">
    <property type="entry name" value="T4SS_component"/>
</dbReference>
<gene>
    <name evidence="5" type="ORF">M8523_31985</name>
</gene>
<name>A0AA41Z2I6_9HYPH</name>
<evidence type="ECO:0000256" key="3">
    <source>
        <dbReference type="ARBA" id="ARBA00022840"/>
    </source>
</evidence>
<keyword evidence="6" id="KW-1185">Reference proteome</keyword>
<evidence type="ECO:0000259" key="4">
    <source>
        <dbReference type="Pfam" id="PF03135"/>
    </source>
</evidence>
<dbReference type="PANTHER" id="PTHR30121">
    <property type="entry name" value="UNCHARACTERIZED PROTEIN YJGR-RELATED"/>
    <property type="match status" value="1"/>
</dbReference>
<keyword evidence="2" id="KW-0547">Nucleotide-binding</keyword>
<dbReference type="GO" id="GO:0005524">
    <property type="term" value="F:ATP binding"/>
    <property type="evidence" value="ECO:0007669"/>
    <property type="project" value="UniProtKB-KW"/>
</dbReference>
<organism evidence="5 6">
    <name type="scientific">Lichenifustis flavocetrariae</name>
    <dbReference type="NCBI Taxonomy" id="2949735"/>
    <lineage>
        <taxon>Bacteria</taxon>
        <taxon>Pseudomonadati</taxon>
        <taxon>Pseudomonadota</taxon>
        <taxon>Alphaproteobacteria</taxon>
        <taxon>Hyphomicrobiales</taxon>
        <taxon>Lichenihabitantaceae</taxon>
        <taxon>Lichenifustis</taxon>
    </lineage>
</organism>
<reference evidence="5" key="1">
    <citation type="submission" date="2022-05" db="EMBL/GenBank/DDBJ databases">
        <authorList>
            <person name="Pankratov T."/>
        </authorList>
    </citation>
    <scope>NUCLEOTIDE SEQUENCE</scope>
    <source>
        <strain evidence="5">BP6-180914</strain>
    </source>
</reference>
<evidence type="ECO:0000313" key="5">
    <source>
        <dbReference type="EMBL" id="MCW6512534.1"/>
    </source>
</evidence>
<dbReference type="InterPro" id="IPR018145">
    <property type="entry name" value="CagE_TrbE_VirB_cntrl_dom"/>
</dbReference>
<dbReference type="EMBL" id="JAMOIM010000053">
    <property type="protein sequence ID" value="MCW6512534.1"/>
    <property type="molecule type" value="Genomic_DNA"/>
</dbReference>
<comment type="caution">
    <text evidence="5">The sequence shown here is derived from an EMBL/GenBank/DDBJ whole genome shotgun (WGS) entry which is preliminary data.</text>
</comment>
<dbReference type="SUPFAM" id="SSF52540">
    <property type="entry name" value="P-loop containing nucleoside triphosphate hydrolases"/>
    <property type="match status" value="1"/>
</dbReference>
<proteinExistence type="inferred from homology"/>
<keyword evidence="3" id="KW-0067">ATP-binding</keyword>
<evidence type="ECO:0000313" key="6">
    <source>
        <dbReference type="Proteomes" id="UP001165667"/>
    </source>
</evidence>
<dbReference type="PANTHER" id="PTHR30121:SF12">
    <property type="entry name" value="TYPE IV SECRETION SYSTEM PROTEIN CAGE"/>
    <property type="match status" value="1"/>
</dbReference>
<dbReference type="InterPro" id="IPR004346">
    <property type="entry name" value="CagE_TrbE_VirB"/>
</dbReference>
<protein>
    <submittedName>
        <fullName evidence="5">VirB4 family type IV secretion system protein</fullName>
    </submittedName>
</protein>
<comment type="similarity">
    <text evidence="1">Belongs to the TrbE/VirB4 family.</text>
</comment>
<evidence type="ECO:0000256" key="1">
    <source>
        <dbReference type="ARBA" id="ARBA00006512"/>
    </source>
</evidence>
<dbReference type="InterPro" id="IPR027417">
    <property type="entry name" value="P-loop_NTPase"/>
</dbReference>
<dbReference type="RefSeq" id="WP_282588911.1">
    <property type="nucleotide sequence ID" value="NZ_JAMOIM010000053.1"/>
</dbReference>
<dbReference type="Gene3D" id="3.40.50.300">
    <property type="entry name" value="P-loop containing nucleotide triphosphate hydrolases"/>
    <property type="match status" value="1"/>
</dbReference>
<dbReference type="AlphaFoldDB" id="A0AA41Z2I6"/>
<evidence type="ECO:0000256" key="2">
    <source>
        <dbReference type="ARBA" id="ARBA00022741"/>
    </source>
</evidence>
<feature type="domain" description="CagE TrbE VirB component of type IV transporter system central" evidence="4">
    <location>
        <begin position="188"/>
        <end position="393"/>
    </location>
</feature>
<sequence>MVARALLDELTFGAVSRRERPVSTHLPYTRHVDDHIIRTRDGLVMTVLRLEGYSFETADISEVNARLLARNDVVRTLANSRFALCSHIVRREVQPLIASTFDNALCRELDERYDAALSKRKMFVNDLYVTIVRRRLQGQAGKFDTVLTKMLGRRDEAGDLVAEQTALTELRDAATAVCENLAAYGARQLGVVNRDGVWFSEPLEFLVQLVNGGLPRAMHLPRMALADALAQKRIFFGKNAIEIRGAGPEDTRFGAMVSIREYPAQTGPGSFDNLLRVPHAFIATQTFAIVDRPEAARQIDRVSRQVDMSDEGGSIVAEHLDEARDELLASEAIYGEHHMSVMCLGRTLSEVAAGVTVVGAALTDRSVIWTREDLNCEPAFWAQLPGNFAYIARKAVISSKNFAGFTSLHNYPSGRPDGNHWGPAISIFETTSQTAYYYNHHVRDLGNFTVVGPSGSGKTVFLSFISAQSQRVKPRPKLLFIDKDRGAEIFIRAMGGQYEILVPGEPTGFNPLSLPDTARTREFLFQLLGFMLRPGPGGELTASEEQVIRNAVQAVLGAGPEGRTLKAFSTLLRGRIRAGEGDLLARLESWMRPDQRGWLFNNEADQFSVSSIFGFDMTRVLDDPVIRTAALMYIFHRTEELLTGDPVMIFLDEGWRLLDDPVFAFFIKDKLKTIRKQNGIIGFGTQSAADIVRSTSASTLIEQTATNIFFPNPKADDESYGRAFRLSSREVEWIRSTVPESRSFLIKHGRDSVIARLNLAGMPDLIKVLSGRTETVAELDALRARVGDDPAAWLPIFMGRNEA</sequence>
<dbReference type="Pfam" id="PF03135">
    <property type="entry name" value="CagE_TrbE_VirB"/>
    <property type="match status" value="1"/>
</dbReference>
<dbReference type="NCBIfam" id="TIGR00929">
    <property type="entry name" value="VirB4_CagE"/>
    <property type="match status" value="1"/>
</dbReference>
<dbReference type="Proteomes" id="UP001165667">
    <property type="component" value="Unassembled WGS sequence"/>
</dbReference>